<organism evidence="3">
    <name type="scientific">Klebsiella pneumoniae</name>
    <dbReference type="NCBI Taxonomy" id="573"/>
    <lineage>
        <taxon>Bacteria</taxon>
        <taxon>Pseudomonadati</taxon>
        <taxon>Pseudomonadota</taxon>
        <taxon>Gammaproteobacteria</taxon>
        <taxon>Enterobacterales</taxon>
        <taxon>Enterobacteriaceae</taxon>
        <taxon>Klebsiella/Raoultella group</taxon>
        <taxon>Klebsiella</taxon>
        <taxon>Klebsiella pneumoniae complex</taxon>
    </lineage>
</organism>
<dbReference type="GO" id="GO:1901135">
    <property type="term" value="P:carbohydrate derivative metabolic process"/>
    <property type="evidence" value="ECO:0007669"/>
    <property type="project" value="UniProtKB-ARBA"/>
</dbReference>
<dbReference type="SUPFAM" id="SSF53756">
    <property type="entry name" value="UDP-Glycosyltransferase/glycogen phosphorylase"/>
    <property type="match status" value="1"/>
</dbReference>
<dbReference type="CDD" id="cd03823">
    <property type="entry name" value="GT4_ExpE7-like"/>
    <property type="match status" value="1"/>
</dbReference>
<name>A0A193SH88_KLEPN</name>
<keyword evidence="3" id="KW-0328">Glycosyltransferase</keyword>
<feature type="domain" description="Glycosyl transferase family 1" evidence="1">
    <location>
        <begin position="222"/>
        <end position="362"/>
    </location>
</feature>
<feature type="domain" description="Glycosyltransferase subfamily 4-like N-terminal" evidence="2">
    <location>
        <begin position="15"/>
        <end position="210"/>
    </location>
</feature>
<evidence type="ECO:0000259" key="2">
    <source>
        <dbReference type="Pfam" id="PF13439"/>
    </source>
</evidence>
<reference evidence="3" key="1">
    <citation type="submission" date="2016-02" db="EMBL/GenBank/DDBJ databases">
        <authorList>
            <person name="Wen L."/>
            <person name="He K."/>
            <person name="Yang H."/>
        </authorList>
    </citation>
    <scope>NUCLEOTIDE SEQUENCE</scope>
    <source>
        <strain evidence="3">AKPRH103996</strain>
    </source>
</reference>
<dbReference type="Pfam" id="PF13439">
    <property type="entry name" value="Glyco_transf_4"/>
    <property type="match status" value="1"/>
</dbReference>
<dbReference type="RefSeq" id="WP_072001526.1">
    <property type="nucleotide sequence ID" value="NZ_BIIF01000001.1"/>
</dbReference>
<dbReference type="Gene3D" id="3.40.50.2000">
    <property type="entry name" value="Glycogen Phosphorylase B"/>
    <property type="match status" value="2"/>
</dbReference>
<dbReference type="GO" id="GO:0016757">
    <property type="term" value="F:glycosyltransferase activity"/>
    <property type="evidence" value="ECO:0007669"/>
    <property type="project" value="UniProtKB-KW"/>
</dbReference>
<reference evidence="3" key="2">
    <citation type="submission" date="2016-06" db="EMBL/GenBank/DDBJ databases">
        <title>Towards a vaccine: An investigation of Klebsiella pneumoniae surface antigens.</title>
        <authorList>
            <person name="Follador R."/>
            <person name="Heinz E."/>
            <person name="Wyres K.L."/>
            <person name="Ellington M.J."/>
            <person name="Kowarik M."/>
            <person name="Holt K.E."/>
            <person name="Thomson N.R."/>
        </authorList>
    </citation>
    <scope>NUCLEOTIDE SEQUENCE</scope>
    <source>
        <strain evidence="3">AKPRH103996</strain>
    </source>
</reference>
<accession>A0A193SH88</accession>
<proteinExistence type="predicted"/>
<dbReference type="InterPro" id="IPR028098">
    <property type="entry name" value="Glyco_trans_4-like_N"/>
</dbReference>
<dbReference type="InterPro" id="IPR001296">
    <property type="entry name" value="Glyco_trans_1"/>
</dbReference>
<protein>
    <submittedName>
        <fullName evidence="3">Glycosyl transferases group 1</fullName>
        <ecNumber evidence="3">2.4.1.57</ecNumber>
    </submittedName>
</protein>
<dbReference type="AlphaFoldDB" id="A0A193SH88"/>
<sequence length="406" mass="46373">MKILIINTFYYPHEIGGAEKSVRILAEHLVKEGCEVTVLALSDNGEKKIDYINDVKIIRVPVMNLYNPGINKGKGGGFHRKLSKIIWHLCDYYNLASYLYLRKVINEPYDVIHTNNLSGFSVAAWDWARNKHIPIVHTSRDYYLFNPNCTMYSKGKNQDPSSYKIRLLSYYKKIMSRKVDAYVGISNFIHDLHMNSGFFSDVKHNKVIYNSIGGNLSERELNQGHRRDGKIRLGYLGRLDDAKGISVVIDYLKDSVFDFSFKIAGKGDEEFVEKLKNECVNDVRFIFLGQTKPEVLFNDIDCLICPSKWHEPMGRVVIEAFSYGIPVIGNNAGGIGELISPGYTGFLFDINSKESFIDALSSYDISDFNELSKNSIELSKKFTDERYVTAYKTLYQDLISESNIRT</sequence>
<dbReference type="PANTHER" id="PTHR12526">
    <property type="entry name" value="GLYCOSYLTRANSFERASE"/>
    <property type="match status" value="1"/>
</dbReference>
<dbReference type="EMBL" id="LT174591">
    <property type="protein sequence ID" value="CZQ25164.1"/>
    <property type="molecule type" value="Genomic_DNA"/>
</dbReference>
<dbReference type="PANTHER" id="PTHR12526:SF630">
    <property type="entry name" value="GLYCOSYLTRANSFERASE"/>
    <property type="match status" value="1"/>
</dbReference>
<keyword evidence="3" id="KW-0808">Transferase</keyword>
<dbReference type="EC" id="2.4.1.57" evidence="3"/>
<evidence type="ECO:0000313" key="3">
    <source>
        <dbReference type="EMBL" id="CZQ25164.1"/>
    </source>
</evidence>
<dbReference type="Pfam" id="PF00534">
    <property type="entry name" value="Glycos_transf_1"/>
    <property type="match status" value="1"/>
</dbReference>
<gene>
    <name evidence="3" type="primary">wcuD</name>
</gene>
<evidence type="ECO:0000259" key="1">
    <source>
        <dbReference type="Pfam" id="PF00534"/>
    </source>
</evidence>